<dbReference type="Proteomes" id="UP000289738">
    <property type="component" value="Chromosome A09"/>
</dbReference>
<evidence type="ECO:0000256" key="1">
    <source>
        <dbReference type="SAM" id="Phobius"/>
    </source>
</evidence>
<reference evidence="2 3" key="1">
    <citation type="submission" date="2019-01" db="EMBL/GenBank/DDBJ databases">
        <title>Sequencing of cultivated peanut Arachis hypogaea provides insights into genome evolution and oil improvement.</title>
        <authorList>
            <person name="Chen X."/>
        </authorList>
    </citation>
    <scope>NUCLEOTIDE SEQUENCE [LARGE SCALE GENOMIC DNA]</scope>
    <source>
        <strain evidence="3">cv. Fuhuasheng</strain>
        <tissue evidence="2">Leaves</tissue>
    </source>
</reference>
<keyword evidence="1" id="KW-1133">Transmembrane helix</keyword>
<keyword evidence="3" id="KW-1185">Reference proteome</keyword>
<sequence>MHFVWVVYGVDRVDPDIIPADVYMHSVVWSAMVLLISFECIEWDTTDRFRRQFSFIPMANSPRQIG</sequence>
<evidence type="ECO:0008006" key="4">
    <source>
        <dbReference type="Google" id="ProtNLM"/>
    </source>
</evidence>
<dbReference type="EMBL" id="SDMP01000009">
    <property type="protein sequence ID" value="RYR40691.1"/>
    <property type="molecule type" value="Genomic_DNA"/>
</dbReference>
<gene>
    <name evidence="2" type="ORF">Ahy_A09g046431</name>
</gene>
<proteinExistence type="predicted"/>
<comment type="caution">
    <text evidence="2">The sequence shown here is derived from an EMBL/GenBank/DDBJ whole genome shotgun (WGS) entry which is preliminary data.</text>
</comment>
<dbReference type="AlphaFoldDB" id="A0A445BPX6"/>
<accession>A0A445BPX6</accession>
<protein>
    <recommendedName>
        <fullName evidence="4">Aminotransferase-like plant mobile domain-containing protein</fullName>
    </recommendedName>
</protein>
<organism evidence="2 3">
    <name type="scientific">Arachis hypogaea</name>
    <name type="common">Peanut</name>
    <dbReference type="NCBI Taxonomy" id="3818"/>
    <lineage>
        <taxon>Eukaryota</taxon>
        <taxon>Viridiplantae</taxon>
        <taxon>Streptophyta</taxon>
        <taxon>Embryophyta</taxon>
        <taxon>Tracheophyta</taxon>
        <taxon>Spermatophyta</taxon>
        <taxon>Magnoliopsida</taxon>
        <taxon>eudicotyledons</taxon>
        <taxon>Gunneridae</taxon>
        <taxon>Pentapetalae</taxon>
        <taxon>rosids</taxon>
        <taxon>fabids</taxon>
        <taxon>Fabales</taxon>
        <taxon>Fabaceae</taxon>
        <taxon>Papilionoideae</taxon>
        <taxon>50 kb inversion clade</taxon>
        <taxon>dalbergioids sensu lato</taxon>
        <taxon>Dalbergieae</taxon>
        <taxon>Pterocarpus clade</taxon>
        <taxon>Arachis</taxon>
    </lineage>
</organism>
<feature type="transmembrane region" description="Helical" evidence="1">
    <location>
        <begin position="22"/>
        <end position="41"/>
    </location>
</feature>
<keyword evidence="1" id="KW-0472">Membrane</keyword>
<evidence type="ECO:0000313" key="3">
    <source>
        <dbReference type="Proteomes" id="UP000289738"/>
    </source>
</evidence>
<keyword evidence="1" id="KW-0812">Transmembrane</keyword>
<evidence type="ECO:0000313" key="2">
    <source>
        <dbReference type="EMBL" id="RYR40691.1"/>
    </source>
</evidence>
<name>A0A445BPX6_ARAHY</name>